<keyword evidence="2" id="KW-1185">Reference proteome</keyword>
<dbReference type="Proteomes" id="UP000607653">
    <property type="component" value="Unassembled WGS sequence"/>
</dbReference>
<protein>
    <submittedName>
        <fullName evidence="1">Uncharacterized protein</fullName>
    </submittedName>
</protein>
<sequence>MQNSNFSHDVLFILEDVFDIADGLDVSFFYIKRNCNSFLTF</sequence>
<comment type="caution">
    <text evidence="1">The sequence shown here is derived from an EMBL/GenBank/DDBJ whole genome shotgun (WGS) entry which is preliminary data.</text>
</comment>
<organism evidence="1 2">
    <name type="scientific">Nelumbo nucifera</name>
    <name type="common">Sacred lotus</name>
    <dbReference type="NCBI Taxonomy" id="4432"/>
    <lineage>
        <taxon>Eukaryota</taxon>
        <taxon>Viridiplantae</taxon>
        <taxon>Streptophyta</taxon>
        <taxon>Embryophyta</taxon>
        <taxon>Tracheophyta</taxon>
        <taxon>Spermatophyta</taxon>
        <taxon>Magnoliopsida</taxon>
        <taxon>Proteales</taxon>
        <taxon>Nelumbonaceae</taxon>
        <taxon>Nelumbo</taxon>
    </lineage>
</organism>
<accession>A0A822Z7D1</accession>
<evidence type="ECO:0000313" key="2">
    <source>
        <dbReference type="Proteomes" id="UP000607653"/>
    </source>
</evidence>
<proteinExistence type="predicted"/>
<dbReference type="AlphaFoldDB" id="A0A822Z7D1"/>
<dbReference type="EMBL" id="DUZY01000005">
    <property type="protein sequence ID" value="DAD39309.1"/>
    <property type="molecule type" value="Genomic_DNA"/>
</dbReference>
<gene>
    <name evidence="1" type="ORF">HUJ06_013632</name>
</gene>
<evidence type="ECO:0000313" key="1">
    <source>
        <dbReference type="EMBL" id="DAD39309.1"/>
    </source>
</evidence>
<name>A0A822Z7D1_NELNU</name>
<reference evidence="1 2" key="1">
    <citation type="journal article" date="2020" name="Mol. Biol. Evol.">
        <title>Distinct Expression and Methylation Patterns for Genes with Different Fates following a Single Whole-Genome Duplication in Flowering Plants.</title>
        <authorList>
            <person name="Shi T."/>
            <person name="Rahmani R.S."/>
            <person name="Gugger P.F."/>
            <person name="Wang M."/>
            <person name="Li H."/>
            <person name="Zhang Y."/>
            <person name="Li Z."/>
            <person name="Wang Q."/>
            <person name="Van de Peer Y."/>
            <person name="Marchal K."/>
            <person name="Chen J."/>
        </authorList>
    </citation>
    <scope>NUCLEOTIDE SEQUENCE [LARGE SCALE GENOMIC DNA]</scope>
    <source>
        <tissue evidence="1">Leaf</tissue>
    </source>
</reference>